<proteinExistence type="predicted"/>
<accession>A0ABR1JBH3</accession>
<dbReference type="Gene3D" id="3.40.50.1820">
    <property type="entry name" value="alpha/beta hydrolase"/>
    <property type="match status" value="1"/>
</dbReference>
<dbReference type="EMBL" id="JBANRG010000026">
    <property type="protein sequence ID" value="KAK7453543.1"/>
    <property type="molecule type" value="Genomic_DNA"/>
</dbReference>
<evidence type="ECO:0000313" key="2">
    <source>
        <dbReference type="EMBL" id="KAK7453543.1"/>
    </source>
</evidence>
<keyword evidence="3" id="KW-1185">Reference proteome</keyword>
<feature type="domain" description="Dienelactone hydrolase" evidence="1">
    <location>
        <begin position="37"/>
        <end position="250"/>
    </location>
</feature>
<evidence type="ECO:0000259" key="1">
    <source>
        <dbReference type="Pfam" id="PF01738"/>
    </source>
</evidence>
<protein>
    <recommendedName>
        <fullName evidence="1">Dienelactone hydrolase domain-containing protein</fullName>
    </recommendedName>
</protein>
<comment type="caution">
    <text evidence="2">The sequence shown here is derived from an EMBL/GenBank/DDBJ whole genome shotgun (WGS) entry which is preliminary data.</text>
</comment>
<dbReference type="Proteomes" id="UP001498398">
    <property type="component" value="Unassembled WGS sequence"/>
</dbReference>
<reference evidence="2 3" key="1">
    <citation type="submission" date="2024-01" db="EMBL/GenBank/DDBJ databases">
        <title>A draft genome for the cacao thread blight pathogen Marasmiellus scandens.</title>
        <authorList>
            <person name="Baruah I.K."/>
            <person name="Leung J."/>
            <person name="Bukari Y."/>
            <person name="Amoako-Attah I."/>
            <person name="Meinhardt L.W."/>
            <person name="Bailey B.A."/>
            <person name="Cohen S.P."/>
        </authorList>
    </citation>
    <scope>NUCLEOTIDE SEQUENCE [LARGE SCALE GENOMIC DNA]</scope>
    <source>
        <strain evidence="2 3">GH-19</strain>
    </source>
</reference>
<dbReference type="InterPro" id="IPR029058">
    <property type="entry name" value="AB_hydrolase_fold"/>
</dbReference>
<evidence type="ECO:0000313" key="3">
    <source>
        <dbReference type="Proteomes" id="UP001498398"/>
    </source>
</evidence>
<organism evidence="2 3">
    <name type="scientific">Marasmiellus scandens</name>
    <dbReference type="NCBI Taxonomy" id="2682957"/>
    <lineage>
        <taxon>Eukaryota</taxon>
        <taxon>Fungi</taxon>
        <taxon>Dikarya</taxon>
        <taxon>Basidiomycota</taxon>
        <taxon>Agaricomycotina</taxon>
        <taxon>Agaricomycetes</taxon>
        <taxon>Agaricomycetidae</taxon>
        <taxon>Agaricales</taxon>
        <taxon>Marasmiineae</taxon>
        <taxon>Omphalotaceae</taxon>
        <taxon>Marasmiellus</taxon>
    </lineage>
</organism>
<dbReference type="InterPro" id="IPR002925">
    <property type="entry name" value="Dienelactn_hydro"/>
</dbReference>
<dbReference type="PANTHER" id="PTHR17630:SF44">
    <property type="entry name" value="PROTEIN AIM2"/>
    <property type="match status" value="1"/>
</dbReference>
<sequence length="255" mass="28385">MSQVLAGPPGECCFSKGVKFEGTPVGKIVQIADVPTYVSEPSSGSQSGPKKVILFLPDVHGPFFDNTKLVQDYFAENGFHVLGIDYFFGDIVDAHDNEPNFDRPAWVQKSKVRAAEVLPKWYNAVKEIYGTDAKYCSVGYCFGAPYVLEWTTTGDVIAGAFAHPAFLNEDHFRGVKKPLLMSCAETDHTFPLPARRRAEDLLIEAKAQYHIQVFSGVAHGFALRGDPNIPDTRWAKEECASCVVRWFNRFIIESK</sequence>
<name>A0ABR1JBH3_9AGAR</name>
<dbReference type="PANTHER" id="PTHR17630">
    <property type="entry name" value="DIENELACTONE HYDROLASE"/>
    <property type="match status" value="1"/>
</dbReference>
<gene>
    <name evidence="2" type="ORF">VKT23_011823</name>
</gene>
<dbReference type="SUPFAM" id="SSF53474">
    <property type="entry name" value="alpha/beta-Hydrolases"/>
    <property type="match status" value="1"/>
</dbReference>
<dbReference type="Pfam" id="PF01738">
    <property type="entry name" value="DLH"/>
    <property type="match status" value="1"/>
</dbReference>